<evidence type="ECO:0000313" key="2">
    <source>
        <dbReference type="Proteomes" id="UP001230649"/>
    </source>
</evidence>
<dbReference type="EMBL" id="JASBWS010000059">
    <property type="protein sequence ID" value="KAJ9103304.1"/>
    <property type="molecule type" value="Genomic_DNA"/>
</dbReference>
<sequence>MTNGGRCKTFLYKSNVSGSPFTVSIQLKGMASLSSQISNIRQAIASTEESWDDSQAIEAINEQFASWNDLVAYADDSKGTTRLEGEVEKCRRIQSESEAELDVVESRIRDITAQARTRLQSLLDSAQNLSLSRYELIDTLGRLERELLGSRDENDASNVVGDGTGQRETSENDPLSVLLRLEKVHERMDELARSMRWIAVLEQVAVLSQETLQPLQEASGSSSSSLTALPKYKTLYRLVSDMQRTLPRSMNLLKVSEEVRRQTWKALKDRLNDNLANALEAIGWPRKINYPSLSVEVRKNFERAFRELLQLQQEGEKLYHQDQEQTPVDPITIRALYPFVVMAKPVALRFRFHFEGDRGTNRLDKPEWAFSHVLDLIFEQRSFAEGYLQPLLARSGFGNVNATSEMIAQLLPLPLALLRHRFPHLLEHPALLAHTVYQTVVFDDSIRQNGFNYGRTWKAVHARRYMAKDIDTQAEQDEEWMGLTEEVLSTEDWFDRWLSGEKKFADDQFHDIISSDEAWTIVEPESTGQAQGTDESNEASEANYRPTMGARKVKALIEQVADRYASLPTLKHRYPFLASIQVPLLKAFHGRVAGSLDAFETLSSAFVRAVPGALSGHAGGASDPAKMTRGVNGLQRLAKAWISAAWVRDAIATWQDEVIYLQMSADIQSDSTYSRKAVDDGIITPYSRDPNIYQLRLEEFDLLLVRAEDLIIKHITHEVEKDLKQHLTRRWDTAQAPEELRLDTALVMPLTTFSAQLAHLARILPPATTRRSYRSIVSHVSNHIMQRAVYAGWSKFSAIGGQELLGEVEAWIEASRHGLEGSNVIRFPEIAWSQLYEAAKVLALPKDVTPEKTMTFSQAMALVFGNEYNRFTESLGLKEMSQDQAQSIMRRRIECWR</sequence>
<accession>A0ACC2VWC8</accession>
<gene>
    <name evidence="1" type="ORF">QFC20_004779</name>
</gene>
<dbReference type="Proteomes" id="UP001230649">
    <property type="component" value="Unassembled WGS sequence"/>
</dbReference>
<protein>
    <submittedName>
        <fullName evidence="1">Uncharacterized protein</fullName>
    </submittedName>
</protein>
<comment type="caution">
    <text evidence="1">The sequence shown here is derived from an EMBL/GenBank/DDBJ whole genome shotgun (WGS) entry which is preliminary data.</text>
</comment>
<name>A0ACC2VWC8_9TREE</name>
<organism evidence="1 2">
    <name type="scientific">Naganishia adeliensis</name>
    <dbReference type="NCBI Taxonomy" id="92952"/>
    <lineage>
        <taxon>Eukaryota</taxon>
        <taxon>Fungi</taxon>
        <taxon>Dikarya</taxon>
        <taxon>Basidiomycota</taxon>
        <taxon>Agaricomycotina</taxon>
        <taxon>Tremellomycetes</taxon>
        <taxon>Filobasidiales</taxon>
        <taxon>Filobasidiaceae</taxon>
        <taxon>Naganishia</taxon>
    </lineage>
</organism>
<reference evidence="1" key="1">
    <citation type="submission" date="2023-04" db="EMBL/GenBank/DDBJ databases">
        <title>Draft Genome sequencing of Naganishia species isolated from polar environments using Oxford Nanopore Technology.</title>
        <authorList>
            <person name="Leo P."/>
            <person name="Venkateswaran K."/>
        </authorList>
    </citation>
    <scope>NUCLEOTIDE SEQUENCE</scope>
    <source>
        <strain evidence="1">MNA-CCFEE 5262</strain>
    </source>
</reference>
<evidence type="ECO:0000313" key="1">
    <source>
        <dbReference type="EMBL" id="KAJ9103304.1"/>
    </source>
</evidence>
<proteinExistence type="predicted"/>
<keyword evidence="2" id="KW-1185">Reference proteome</keyword>